<evidence type="ECO:0000256" key="13">
    <source>
        <dbReference type="ARBA" id="ARBA00023273"/>
    </source>
</evidence>
<sequence length="150" mass="17193">MSRLQRYKLTLQDALIVLSIIIILIAFSSTFVFQAGLITLLLKKFASTIILSLIYLALSALLHFYDMVEIVNMFKTQTIVNVGPLHTKINENYFASQVNIPGFEDNELLRVLTISLRSILTHYLEISGNKLSKSIQEFQIEHEKFDLMIQ</sequence>
<evidence type="ECO:0000256" key="8">
    <source>
        <dbReference type="ARBA" id="ARBA00022794"/>
    </source>
</evidence>
<comment type="similarity">
    <text evidence="4">Belongs to the TMEM138 family.</text>
</comment>
<evidence type="ECO:0000256" key="3">
    <source>
        <dbReference type="ARBA" id="ARBA00004138"/>
    </source>
</evidence>
<comment type="function">
    <text evidence="1">Required for ciliogenesis.</text>
</comment>
<evidence type="ECO:0000313" key="16">
    <source>
        <dbReference type="WBParaSite" id="mrna-Wban_10351"/>
    </source>
</evidence>
<evidence type="ECO:0000256" key="10">
    <source>
        <dbReference type="ARBA" id="ARBA00023069"/>
    </source>
</evidence>
<evidence type="ECO:0000256" key="2">
    <source>
        <dbReference type="ARBA" id="ARBA00004128"/>
    </source>
</evidence>
<dbReference type="InterPro" id="IPR024133">
    <property type="entry name" value="TM_138"/>
</dbReference>
<dbReference type="GO" id="GO:0030030">
    <property type="term" value="P:cell projection organization"/>
    <property type="evidence" value="ECO:0007669"/>
    <property type="project" value="UniProtKB-KW"/>
</dbReference>
<dbReference type="WBParaSite" id="mrna-Wban_10351">
    <property type="protein sequence ID" value="mrna-Wban_10351"/>
    <property type="gene ID" value="Wban_10351"/>
</dbReference>
<evidence type="ECO:0000256" key="1">
    <source>
        <dbReference type="ARBA" id="ARBA00003709"/>
    </source>
</evidence>
<protein>
    <recommendedName>
        <fullName evidence="5">Transmembrane protein 138</fullName>
    </recommendedName>
</protein>
<accession>A0AAF5Q5C1</accession>
<reference evidence="16" key="3">
    <citation type="submission" date="2024-02" db="UniProtKB">
        <authorList>
            <consortium name="WormBaseParasite"/>
        </authorList>
    </citation>
    <scope>IDENTIFICATION</scope>
    <source>
        <strain evidence="16">pt0022</strain>
    </source>
</reference>
<keyword evidence="6" id="KW-0926">Vacuole</keyword>
<evidence type="ECO:0000256" key="7">
    <source>
        <dbReference type="ARBA" id="ARBA00022692"/>
    </source>
</evidence>
<keyword evidence="13" id="KW-0966">Cell projection</keyword>
<comment type="subcellular location">
    <subcellularLocation>
        <location evidence="3">Cell projection</location>
        <location evidence="3">Cilium</location>
    </subcellularLocation>
    <subcellularLocation>
        <location evidence="2">Vacuole membrane</location>
        <topology evidence="2">Multi-pass membrane protein</topology>
    </subcellularLocation>
</comment>
<dbReference type="PANTHER" id="PTHR13306:SF6">
    <property type="entry name" value="TRANSMEMBRANE PROTEIN 138"/>
    <property type="match status" value="1"/>
</dbReference>
<evidence type="ECO:0000256" key="6">
    <source>
        <dbReference type="ARBA" id="ARBA00022554"/>
    </source>
</evidence>
<dbReference type="GO" id="GO:0005929">
    <property type="term" value="C:cilium"/>
    <property type="evidence" value="ECO:0007669"/>
    <property type="project" value="UniProtKB-SubCell"/>
</dbReference>
<keyword evidence="11 14" id="KW-0472">Membrane</keyword>
<dbReference type="GO" id="GO:0005774">
    <property type="term" value="C:vacuolar membrane"/>
    <property type="evidence" value="ECO:0007669"/>
    <property type="project" value="UniProtKB-SubCell"/>
</dbReference>
<organism evidence="15 16">
    <name type="scientific">Wuchereria bancrofti</name>
    <dbReference type="NCBI Taxonomy" id="6293"/>
    <lineage>
        <taxon>Eukaryota</taxon>
        <taxon>Metazoa</taxon>
        <taxon>Ecdysozoa</taxon>
        <taxon>Nematoda</taxon>
        <taxon>Chromadorea</taxon>
        <taxon>Rhabditida</taxon>
        <taxon>Spirurina</taxon>
        <taxon>Spiruromorpha</taxon>
        <taxon>Filarioidea</taxon>
        <taxon>Onchocercidae</taxon>
        <taxon>Wuchereria</taxon>
    </lineage>
</organism>
<keyword evidence="8" id="KW-0970">Cilium biogenesis/degradation</keyword>
<reference evidence="15" key="2">
    <citation type="journal article" date="2016" name="Mol. Ecol.">
        <title>Population genomics of the filarial nematode parasite Wuchereria bancrofti from mosquitoes.</title>
        <authorList>
            <person name="Small S.T."/>
            <person name="Reimer L.J."/>
            <person name="Tisch D.J."/>
            <person name="King C.L."/>
            <person name="Christensen B.M."/>
            <person name="Siba P.M."/>
            <person name="Kazura J.W."/>
            <person name="Serre D."/>
            <person name="Zimmerman P.A."/>
        </authorList>
    </citation>
    <scope>NUCLEOTIDE SEQUENCE</scope>
    <source>
        <strain evidence="15">pt0022</strain>
    </source>
</reference>
<feature type="transmembrane region" description="Helical" evidence="14">
    <location>
        <begin position="12"/>
        <end position="33"/>
    </location>
</feature>
<proteinExistence type="inferred from homology"/>
<keyword evidence="9 14" id="KW-1133">Transmembrane helix</keyword>
<keyword evidence="12" id="KW-0325">Glycoprotein</keyword>
<keyword evidence="10" id="KW-0969">Cilium</keyword>
<reference evidence="15" key="1">
    <citation type="submission" date="2015-03" db="EMBL/GenBank/DDBJ databases">
        <title>Wuchereria bancrofti Genome Sequencing Papua New Guinea Strain.</title>
        <authorList>
            <person name="Small S.T."/>
            <person name="Serre D."/>
            <person name="Zimmerman P.A."/>
        </authorList>
    </citation>
    <scope>NUCLEOTIDE SEQUENCE [LARGE SCALE GENOMIC DNA]</scope>
    <source>
        <strain evidence="15">pt0022</strain>
    </source>
</reference>
<evidence type="ECO:0000256" key="12">
    <source>
        <dbReference type="ARBA" id="ARBA00023180"/>
    </source>
</evidence>
<evidence type="ECO:0000313" key="15">
    <source>
        <dbReference type="Proteomes" id="UP000093561"/>
    </source>
</evidence>
<name>A0AAF5Q5C1_WUCBA</name>
<evidence type="ECO:0000256" key="4">
    <source>
        <dbReference type="ARBA" id="ARBA00010572"/>
    </source>
</evidence>
<feature type="transmembrane region" description="Helical" evidence="14">
    <location>
        <begin position="45"/>
        <end position="65"/>
    </location>
</feature>
<dbReference type="Proteomes" id="UP000093561">
    <property type="component" value="Unassembled WGS sequence"/>
</dbReference>
<evidence type="ECO:0000256" key="14">
    <source>
        <dbReference type="SAM" id="Phobius"/>
    </source>
</evidence>
<dbReference type="PANTHER" id="PTHR13306">
    <property type="entry name" value="TRANSMEMBRANE PROTEIN 138"/>
    <property type="match status" value="1"/>
</dbReference>
<keyword evidence="7 14" id="KW-0812">Transmembrane</keyword>
<evidence type="ECO:0000256" key="9">
    <source>
        <dbReference type="ARBA" id="ARBA00022989"/>
    </source>
</evidence>
<dbReference type="Pfam" id="PF14935">
    <property type="entry name" value="TMEM138"/>
    <property type="match status" value="1"/>
</dbReference>
<evidence type="ECO:0000256" key="5">
    <source>
        <dbReference type="ARBA" id="ARBA00014515"/>
    </source>
</evidence>
<evidence type="ECO:0000256" key="11">
    <source>
        <dbReference type="ARBA" id="ARBA00023136"/>
    </source>
</evidence>
<dbReference type="AlphaFoldDB" id="A0AAF5Q5C1"/>